<reference evidence="3" key="1">
    <citation type="submission" date="2022-11" db="UniProtKB">
        <authorList>
            <consortium name="WormBaseParasite"/>
        </authorList>
    </citation>
    <scope>IDENTIFICATION</scope>
</reference>
<sequence>MCDTAEGLYSEAMDESPQDGLYKGFHLAVKEEVGTGTLILRNSADIVNMKEGYTDEERGQCVYQKEERTGGKATTEDTIANVNRKSVT</sequence>
<dbReference type="Proteomes" id="UP000887581">
    <property type="component" value="Unplaced"/>
</dbReference>
<protein>
    <submittedName>
        <fullName evidence="3">Uncharacterized protein</fullName>
    </submittedName>
</protein>
<feature type="compositionally biased region" description="Polar residues" evidence="1">
    <location>
        <begin position="76"/>
        <end position="88"/>
    </location>
</feature>
<evidence type="ECO:0000256" key="1">
    <source>
        <dbReference type="SAM" id="MobiDB-lite"/>
    </source>
</evidence>
<name>A0A915Q0T5_9BILA</name>
<feature type="region of interest" description="Disordered" evidence="1">
    <location>
        <begin position="66"/>
        <end position="88"/>
    </location>
</feature>
<keyword evidence="2" id="KW-1185">Reference proteome</keyword>
<proteinExistence type="predicted"/>
<dbReference type="WBParaSite" id="sdigi.contig43.g2749.t1">
    <property type="protein sequence ID" value="sdigi.contig43.g2749.t1"/>
    <property type="gene ID" value="sdigi.contig43.g2749"/>
</dbReference>
<evidence type="ECO:0000313" key="2">
    <source>
        <dbReference type="Proteomes" id="UP000887581"/>
    </source>
</evidence>
<dbReference type="AlphaFoldDB" id="A0A915Q0T5"/>
<accession>A0A915Q0T5</accession>
<organism evidence="2 3">
    <name type="scientific">Setaria digitata</name>
    <dbReference type="NCBI Taxonomy" id="48799"/>
    <lineage>
        <taxon>Eukaryota</taxon>
        <taxon>Metazoa</taxon>
        <taxon>Ecdysozoa</taxon>
        <taxon>Nematoda</taxon>
        <taxon>Chromadorea</taxon>
        <taxon>Rhabditida</taxon>
        <taxon>Spirurina</taxon>
        <taxon>Spiruromorpha</taxon>
        <taxon>Filarioidea</taxon>
        <taxon>Setariidae</taxon>
        <taxon>Setaria</taxon>
    </lineage>
</organism>
<evidence type="ECO:0000313" key="3">
    <source>
        <dbReference type="WBParaSite" id="sdigi.contig43.g2749.t1"/>
    </source>
</evidence>